<keyword evidence="12 16" id="KW-0472">Membrane</keyword>
<dbReference type="SMART" id="SM00184">
    <property type="entry name" value="RING"/>
    <property type="match status" value="1"/>
</dbReference>
<dbReference type="PANTHER" id="PTHR46913:SF1">
    <property type="entry name" value="RING-H2 FINGER PROTEIN ATL16"/>
    <property type="match status" value="1"/>
</dbReference>
<dbReference type="GO" id="GO:0061630">
    <property type="term" value="F:ubiquitin protein ligase activity"/>
    <property type="evidence" value="ECO:0007669"/>
    <property type="project" value="UniProtKB-EC"/>
</dbReference>
<feature type="region of interest" description="Disordered" evidence="15">
    <location>
        <begin position="251"/>
        <end position="271"/>
    </location>
</feature>
<feature type="compositionally biased region" description="Low complexity" evidence="15">
    <location>
        <begin position="218"/>
        <end position="234"/>
    </location>
</feature>
<dbReference type="GO" id="GO:0005886">
    <property type="term" value="C:plasma membrane"/>
    <property type="evidence" value="ECO:0000318"/>
    <property type="project" value="GO_Central"/>
</dbReference>
<dbReference type="Gene3D" id="3.30.40.10">
    <property type="entry name" value="Zinc/RING finger domain, C3HC4 (zinc finger)"/>
    <property type="match status" value="1"/>
</dbReference>
<feature type="region of interest" description="Disordered" evidence="15">
    <location>
        <begin position="211"/>
        <end position="238"/>
    </location>
</feature>
<keyword evidence="6 16" id="KW-0812">Transmembrane</keyword>
<keyword evidence="7" id="KW-0479">Metal-binding</keyword>
<dbReference type="UniPathway" id="UPA00143"/>
<dbReference type="Gramene" id="KCW56438">
    <property type="protein sequence ID" value="KCW56438"/>
    <property type="gene ID" value="EUGRSUZ_I02165"/>
</dbReference>
<comment type="pathway">
    <text evidence="3">Protein modification; protein ubiquitination.</text>
</comment>
<feature type="transmembrane region" description="Helical" evidence="16">
    <location>
        <begin position="22"/>
        <end position="44"/>
    </location>
</feature>
<keyword evidence="5" id="KW-0808">Transferase</keyword>
<dbReference type="AlphaFoldDB" id="A0A059ARJ2"/>
<evidence type="ECO:0000256" key="5">
    <source>
        <dbReference type="ARBA" id="ARBA00022679"/>
    </source>
</evidence>
<sequence length="308" mass="33965">MSDSQGSGTLDNSAAVEITGKIMVIAIIVLFLVVVFVLFLHLYAKWFWWRTEEPHPQGLNRRRPRRRFVFAPGQEMAAVATRRGLDPSVLRSIPVIVFRPKEFKDGLECAVCLSELVDGEKARLLPKCNHGFHVDCIDMWFQSHSTCPLCRNSVNGAPESRNDVGPEENSIESVDESIELSAEDISASGYSTDSPNFPTNVLFWGDDTQVSSRTGSLEEGPVPSEESTESPSSSIQPDGALVIDIPRQTMESTSSFSPSTSGCVQDEVKSPMTTRLRSLKRLLSRERRVNTCSPTSADVEQVGRSLPC</sequence>
<proteinExistence type="inferred from homology"/>
<dbReference type="CDD" id="cd16461">
    <property type="entry name" value="RING-H2_EL5-like"/>
    <property type="match status" value="1"/>
</dbReference>
<evidence type="ECO:0000313" key="18">
    <source>
        <dbReference type="EMBL" id="KCW56438.1"/>
    </source>
</evidence>
<comment type="catalytic activity">
    <reaction evidence="1">
        <text>S-ubiquitinyl-[E2 ubiquitin-conjugating enzyme]-L-cysteine + [acceptor protein]-L-lysine = [E2 ubiquitin-conjugating enzyme]-L-cysteine + N(6)-ubiquitinyl-[acceptor protein]-L-lysine.</text>
        <dbReference type="EC" id="2.3.2.27"/>
    </reaction>
</comment>
<evidence type="ECO:0000256" key="2">
    <source>
        <dbReference type="ARBA" id="ARBA00004167"/>
    </source>
</evidence>
<evidence type="ECO:0000256" key="6">
    <source>
        <dbReference type="ARBA" id="ARBA00022692"/>
    </source>
</evidence>
<dbReference type="STRING" id="71139.A0A059ARJ2"/>
<dbReference type="SUPFAM" id="SSF57850">
    <property type="entry name" value="RING/U-box"/>
    <property type="match status" value="1"/>
</dbReference>
<evidence type="ECO:0000256" key="4">
    <source>
        <dbReference type="ARBA" id="ARBA00012483"/>
    </source>
</evidence>
<dbReference type="KEGG" id="egr:104419535"/>
<dbReference type="InterPro" id="IPR001841">
    <property type="entry name" value="Znf_RING"/>
</dbReference>
<dbReference type="EC" id="2.3.2.27" evidence="4"/>
<evidence type="ECO:0000259" key="17">
    <source>
        <dbReference type="PROSITE" id="PS50089"/>
    </source>
</evidence>
<reference evidence="18" key="1">
    <citation type="submission" date="2013-07" db="EMBL/GenBank/DDBJ databases">
        <title>The genome of Eucalyptus grandis.</title>
        <authorList>
            <person name="Schmutz J."/>
            <person name="Hayes R."/>
            <person name="Myburg A."/>
            <person name="Tuskan G."/>
            <person name="Grattapaglia D."/>
            <person name="Rokhsar D.S."/>
        </authorList>
    </citation>
    <scope>NUCLEOTIDE SEQUENCE</scope>
    <source>
        <tissue evidence="18">Leaf extractions</tissue>
    </source>
</reference>
<evidence type="ECO:0000256" key="11">
    <source>
        <dbReference type="ARBA" id="ARBA00022989"/>
    </source>
</evidence>
<feature type="compositionally biased region" description="Low complexity" evidence="15">
    <location>
        <begin position="252"/>
        <end position="261"/>
    </location>
</feature>
<dbReference type="FunFam" id="3.30.40.10:FF:000475">
    <property type="entry name" value="RING-H2 finger protein ATL3"/>
    <property type="match status" value="1"/>
</dbReference>
<evidence type="ECO:0000256" key="8">
    <source>
        <dbReference type="ARBA" id="ARBA00022771"/>
    </source>
</evidence>
<keyword evidence="9" id="KW-0833">Ubl conjugation pathway</keyword>
<organism evidence="18">
    <name type="scientific">Eucalyptus grandis</name>
    <name type="common">Flooded gum</name>
    <dbReference type="NCBI Taxonomy" id="71139"/>
    <lineage>
        <taxon>Eukaryota</taxon>
        <taxon>Viridiplantae</taxon>
        <taxon>Streptophyta</taxon>
        <taxon>Embryophyta</taxon>
        <taxon>Tracheophyta</taxon>
        <taxon>Spermatophyta</taxon>
        <taxon>Magnoliopsida</taxon>
        <taxon>eudicotyledons</taxon>
        <taxon>Gunneridae</taxon>
        <taxon>Pentapetalae</taxon>
        <taxon>rosids</taxon>
        <taxon>malvids</taxon>
        <taxon>Myrtales</taxon>
        <taxon>Myrtaceae</taxon>
        <taxon>Myrtoideae</taxon>
        <taxon>Eucalypteae</taxon>
        <taxon>Eucalyptus</taxon>
    </lineage>
</organism>
<dbReference type="OrthoDB" id="8062037at2759"/>
<evidence type="ECO:0000256" key="7">
    <source>
        <dbReference type="ARBA" id="ARBA00022723"/>
    </source>
</evidence>
<dbReference type="PROSITE" id="PS50089">
    <property type="entry name" value="ZF_RING_2"/>
    <property type="match status" value="1"/>
</dbReference>
<dbReference type="EMBL" id="KK198761">
    <property type="protein sequence ID" value="KCW56438.1"/>
    <property type="molecule type" value="Genomic_DNA"/>
</dbReference>
<evidence type="ECO:0000256" key="16">
    <source>
        <dbReference type="SAM" id="Phobius"/>
    </source>
</evidence>
<comment type="similarity">
    <text evidence="13">Belongs to the RING-type zinc finger family. ATL subfamily.</text>
</comment>
<evidence type="ECO:0000256" key="14">
    <source>
        <dbReference type="PROSITE-ProRule" id="PRU00175"/>
    </source>
</evidence>
<accession>A0A059ARJ2</accession>
<comment type="subcellular location">
    <subcellularLocation>
        <location evidence="2">Membrane</location>
        <topology evidence="2">Single-pass membrane protein</topology>
    </subcellularLocation>
</comment>
<evidence type="ECO:0000256" key="15">
    <source>
        <dbReference type="SAM" id="MobiDB-lite"/>
    </source>
</evidence>
<dbReference type="GO" id="GO:0016567">
    <property type="term" value="P:protein ubiquitination"/>
    <property type="evidence" value="ECO:0000318"/>
    <property type="project" value="GO_Central"/>
</dbReference>
<evidence type="ECO:0000256" key="13">
    <source>
        <dbReference type="ARBA" id="ARBA00024209"/>
    </source>
</evidence>
<gene>
    <name evidence="18" type="ORF">EUGRSUZ_I02165</name>
</gene>
<evidence type="ECO:0000256" key="12">
    <source>
        <dbReference type="ARBA" id="ARBA00023136"/>
    </source>
</evidence>
<evidence type="ECO:0000256" key="3">
    <source>
        <dbReference type="ARBA" id="ARBA00004906"/>
    </source>
</evidence>
<dbReference type="eggNOG" id="KOG0800">
    <property type="taxonomic scope" value="Eukaryota"/>
</dbReference>
<protein>
    <recommendedName>
        <fullName evidence="4">RING-type E3 ubiquitin transferase</fullName>
        <ecNumber evidence="4">2.3.2.27</ecNumber>
    </recommendedName>
</protein>
<evidence type="ECO:0000256" key="9">
    <source>
        <dbReference type="ARBA" id="ARBA00022786"/>
    </source>
</evidence>
<dbReference type="OMA" id="EMLVIDI"/>
<evidence type="ECO:0000256" key="10">
    <source>
        <dbReference type="ARBA" id="ARBA00022833"/>
    </source>
</evidence>
<dbReference type="Pfam" id="PF13639">
    <property type="entry name" value="zf-RING_2"/>
    <property type="match status" value="1"/>
</dbReference>
<keyword evidence="10" id="KW-0862">Zinc</keyword>
<dbReference type="InterPro" id="IPR044600">
    <property type="entry name" value="ATL1/ATL16-like"/>
</dbReference>
<dbReference type="GO" id="GO:0008270">
    <property type="term" value="F:zinc ion binding"/>
    <property type="evidence" value="ECO:0007669"/>
    <property type="project" value="UniProtKB-KW"/>
</dbReference>
<keyword evidence="8 14" id="KW-0863">Zinc-finger</keyword>
<dbReference type="PANTHER" id="PTHR46913">
    <property type="entry name" value="RING-H2 FINGER PROTEIN ATL16"/>
    <property type="match status" value="1"/>
</dbReference>
<keyword evidence="11 16" id="KW-1133">Transmembrane helix</keyword>
<name>A0A059ARJ2_EUCGR</name>
<dbReference type="InterPro" id="IPR013083">
    <property type="entry name" value="Znf_RING/FYVE/PHD"/>
</dbReference>
<evidence type="ECO:0000256" key="1">
    <source>
        <dbReference type="ARBA" id="ARBA00000900"/>
    </source>
</evidence>
<dbReference type="InParanoid" id="A0A059ARJ2"/>
<feature type="domain" description="RING-type" evidence="17">
    <location>
        <begin position="109"/>
        <end position="151"/>
    </location>
</feature>